<name>A0ABU3QYV3_9GAMM</name>
<organism evidence="2 3">
    <name type="scientific">Psychrosphaera aquimarina</name>
    <dbReference type="NCBI Taxonomy" id="2044854"/>
    <lineage>
        <taxon>Bacteria</taxon>
        <taxon>Pseudomonadati</taxon>
        <taxon>Pseudomonadota</taxon>
        <taxon>Gammaproteobacteria</taxon>
        <taxon>Alteromonadales</taxon>
        <taxon>Pseudoalteromonadaceae</taxon>
        <taxon>Psychrosphaera</taxon>
    </lineage>
</organism>
<gene>
    <name evidence="2" type="ORF">RT723_06180</name>
</gene>
<sequence>MKNLDTENNDVSILKEPGVIVLAIITLAIYVFALGISVGRFLF</sequence>
<accession>A0ABU3QYV3</accession>
<dbReference type="RefSeq" id="WP_315946297.1">
    <property type="nucleotide sequence ID" value="NZ_JAWCUA010000003.1"/>
</dbReference>
<feature type="transmembrane region" description="Helical" evidence="1">
    <location>
        <begin position="20"/>
        <end position="42"/>
    </location>
</feature>
<keyword evidence="3" id="KW-1185">Reference proteome</keyword>
<evidence type="ECO:0000313" key="2">
    <source>
        <dbReference type="EMBL" id="MDU0112597.1"/>
    </source>
</evidence>
<dbReference type="Proteomes" id="UP001257914">
    <property type="component" value="Unassembled WGS sequence"/>
</dbReference>
<protein>
    <submittedName>
        <fullName evidence="2">Uncharacterized protein</fullName>
    </submittedName>
</protein>
<reference evidence="2 3" key="1">
    <citation type="submission" date="2023-10" db="EMBL/GenBank/DDBJ databases">
        <title>Psychrosphaera aquimaarina strain SW33 isolated from seawater.</title>
        <authorList>
            <person name="Bayburt H."/>
            <person name="Kim J.M."/>
            <person name="Choi B.J."/>
            <person name="Jeon C.O."/>
        </authorList>
    </citation>
    <scope>NUCLEOTIDE SEQUENCE [LARGE SCALE GENOMIC DNA]</scope>
    <source>
        <strain evidence="2 3">KCTC 52743</strain>
    </source>
</reference>
<keyword evidence="1" id="KW-0812">Transmembrane</keyword>
<keyword evidence="1" id="KW-1133">Transmembrane helix</keyword>
<proteinExistence type="predicted"/>
<dbReference type="EMBL" id="JAWCUA010000003">
    <property type="protein sequence ID" value="MDU0112597.1"/>
    <property type="molecule type" value="Genomic_DNA"/>
</dbReference>
<keyword evidence="1" id="KW-0472">Membrane</keyword>
<evidence type="ECO:0000256" key="1">
    <source>
        <dbReference type="SAM" id="Phobius"/>
    </source>
</evidence>
<comment type="caution">
    <text evidence="2">The sequence shown here is derived from an EMBL/GenBank/DDBJ whole genome shotgun (WGS) entry which is preliminary data.</text>
</comment>
<evidence type="ECO:0000313" key="3">
    <source>
        <dbReference type="Proteomes" id="UP001257914"/>
    </source>
</evidence>